<dbReference type="RefSeq" id="XP_009838371.1">
    <property type="nucleotide sequence ID" value="XM_009840069.1"/>
</dbReference>
<dbReference type="SUPFAM" id="SSF53335">
    <property type="entry name" value="S-adenosyl-L-methionine-dependent methyltransferases"/>
    <property type="match status" value="1"/>
</dbReference>
<dbReference type="Gene3D" id="3.40.50.150">
    <property type="entry name" value="Vaccinia Virus protein VP39"/>
    <property type="match status" value="1"/>
</dbReference>
<proteinExistence type="predicted"/>
<evidence type="ECO:0000256" key="1">
    <source>
        <dbReference type="SAM" id="MobiDB-lite"/>
    </source>
</evidence>
<dbReference type="InterPro" id="IPR025714">
    <property type="entry name" value="Methyltranfer_dom"/>
</dbReference>
<evidence type="ECO:0000313" key="3">
    <source>
        <dbReference type="EMBL" id="ETV71928.1"/>
    </source>
</evidence>
<dbReference type="VEuPathDB" id="FungiDB:H257_12762"/>
<dbReference type="GO" id="GO:0005737">
    <property type="term" value="C:cytoplasm"/>
    <property type="evidence" value="ECO:0007669"/>
    <property type="project" value="TreeGrafter"/>
</dbReference>
<dbReference type="AlphaFoldDB" id="W4FZ19"/>
<dbReference type="STRING" id="112090.W4FZ19"/>
<sequence length="372" mass="41684">MNGVLSSVTWGTWDLESPTYVTRNGEDDDFASAQGSKKERRRREKGVPRLQTQEMAWFNQLLHDKIEPLKVLHYLPNPLAATTMTSVIPWDDLPLGIHPKDGHLPPQRIQNKRHQVDNLAVFLRRLLRDGDRVVEFCAGSGYVALPLACLFPKCHFVVLDMKKPSLDIAHERINASGLTNVSVFCGKVDEYMDSFDVGIALHACGEATDMVLEKCLESNAAYVLAPCCVGKIKHSSLTYPRSSTLTNVLSRHEYEIVAKAADFGHAALTLTAINAARRRCKSVVEADRNLRAQEVRRSRSIKLRDGTSPKGTPRPCSSCTRRPPRPRTTSWSGGRRRLRTWKPRDNSSQTAPCTVRCMGTSCHEPCRNPNER</sequence>
<dbReference type="OrthoDB" id="206598at2759"/>
<dbReference type="CDD" id="cd02440">
    <property type="entry name" value="AdoMet_MTases"/>
    <property type="match status" value="1"/>
</dbReference>
<evidence type="ECO:0000259" key="2">
    <source>
        <dbReference type="Pfam" id="PF13679"/>
    </source>
</evidence>
<dbReference type="EMBL" id="KI913156">
    <property type="protein sequence ID" value="ETV71928.1"/>
    <property type="molecule type" value="Genomic_DNA"/>
</dbReference>
<gene>
    <name evidence="3" type="ORF">H257_12762</name>
</gene>
<dbReference type="InterPro" id="IPR029063">
    <property type="entry name" value="SAM-dependent_MTases_sf"/>
</dbReference>
<feature type="region of interest" description="Disordered" evidence="1">
    <location>
        <begin position="297"/>
        <end position="351"/>
    </location>
</feature>
<accession>W4FZ19</accession>
<feature type="compositionally biased region" description="Basic and acidic residues" evidence="1">
    <location>
        <begin position="297"/>
        <end position="307"/>
    </location>
</feature>
<dbReference type="GeneID" id="20814758"/>
<feature type="region of interest" description="Disordered" evidence="1">
    <location>
        <begin position="24"/>
        <end position="47"/>
    </location>
</feature>
<dbReference type="PANTHER" id="PTHR13369:SF0">
    <property type="entry name" value="GLUTATHIONE S-TRANSFERASE C-TERMINAL DOMAIN-CONTAINING PROTEIN"/>
    <property type="match status" value="1"/>
</dbReference>
<protein>
    <recommendedName>
        <fullName evidence="2">Methyltransferase domain-containing protein</fullName>
    </recommendedName>
</protein>
<dbReference type="Pfam" id="PF13679">
    <property type="entry name" value="Methyltransf_32"/>
    <property type="match status" value="1"/>
</dbReference>
<dbReference type="PANTHER" id="PTHR13369">
    <property type="match status" value="1"/>
</dbReference>
<organism evidence="3">
    <name type="scientific">Aphanomyces astaci</name>
    <name type="common">Crayfish plague agent</name>
    <dbReference type="NCBI Taxonomy" id="112090"/>
    <lineage>
        <taxon>Eukaryota</taxon>
        <taxon>Sar</taxon>
        <taxon>Stramenopiles</taxon>
        <taxon>Oomycota</taxon>
        <taxon>Saprolegniomycetes</taxon>
        <taxon>Saprolegniales</taxon>
        <taxon>Verrucalvaceae</taxon>
        <taxon>Aphanomyces</taxon>
    </lineage>
</organism>
<reference evidence="3" key="1">
    <citation type="submission" date="2013-12" db="EMBL/GenBank/DDBJ databases">
        <title>The Genome Sequence of Aphanomyces astaci APO3.</title>
        <authorList>
            <consortium name="The Broad Institute Genomics Platform"/>
            <person name="Russ C."/>
            <person name="Tyler B."/>
            <person name="van West P."/>
            <person name="Dieguez-Uribeondo J."/>
            <person name="Young S.K."/>
            <person name="Zeng Q."/>
            <person name="Gargeya S."/>
            <person name="Fitzgerald M."/>
            <person name="Abouelleil A."/>
            <person name="Alvarado L."/>
            <person name="Chapman S.B."/>
            <person name="Gainer-Dewar J."/>
            <person name="Goldberg J."/>
            <person name="Griggs A."/>
            <person name="Gujja S."/>
            <person name="Hansen M."/>
            <person name="Howarth C."/>
            <person name="Imamovic A."/>
            <person name="Ireland A."/>
            <person name="Larimer J."/>
            <person name="McCowan C."/>
            <person name="Murphy C."/>
            <person name="Pearson M."/>
            <person name="Poon T.W."/>
            <person name="Priest M."/>
            <person name="Roberts A."/>
            <person name="Saif S."/>
            <person name="Shea T."/>
            <person name="Sykes S."/>
            <person name="Wortman J."/>
            <person name="Nusbaum C."/>
            <person name="Birren B."/>
        </authorList>
    </citation>
    <scope>NUCLEOTIDE SEQUENCE [LARGE SCALE GENOMIC DNA]</scope>
    <source>
        <strain evidence="3">APO3</strain>
    </source>
</reference>
<name>W4FZ19_APHAT</name>
<feature type="domain" description="Methyltransferase" evidence="2">
    <location>
        <begin position="112"/>
        <end position="233"/>
    </location>
</feature>